<dbReference type="PANTHER" id="PTHR43861">
    <property type="entry name" value="TRANS-ACONITATE 2-METHYLTRANSFERASE-RELATED"/>
    <property type="match status" value="1"/>
</dbReference>
<evidence type="ECO:0000313" key="4">
    <source>
        <dbReference type="EMBL" id="MFC0212012.1"/>
    </source>
</evidence>
<dbReference type="Pfam" id="PF13649">
    <property type="entry name" value="Methyltransf_25"/>
    <property type="match status" value="1"/>
</dbReference>
<gene>
    <name evidence="4" type="ORF">ACFFK0_06020</name>
</gene>
<dbReference type="EC" id="2.1.1.222" evidence="4"/>
<dbReference type="SUPFAM" id="SSF53335">
    <property type="entry name" value="S-adenosyl-L-methionine-dependent methyltransferases"/>
    <property type="match status" value="1"/>
</dbReference>
<protein>
    <submittedName>
        <fullName evidence="4">Class I SAM-dependent methyltransferase</fullName>
        <ecNumber evidence="4">2.1.1.222</ecNumber>
        <ecNumber evidence="4">2.1.1.64</ecNumber>
    </submittedName>
</protein>
<evidence type="ECO:0000256" key="2">
    <source>
        <dbReference type="ARBA" id="ARBA00022679"/>
    </source>
</evidence>
<dbReference type="RefSeq" id="WP_377469067.1">
    <property type="nucleotide sequence ID" value="NZ_JBHLWN010000025.1"/>
</dbReference>
<dbReference type="GO" id="GO:0061542">
    <property type="term" value="F:3-demethylubiquinol 3-O-methyltransferase activity"/>
    <property type="evidence" value="ECO:0007669"/>
    <property type="project" value="UniProtKB-EC"/>
</dbReference>
<dbReference type="GO" id="GO:0102208">
    <property type="term" value="F:2-polyprenyl-6-hydroxyphenol methylase activity"/>
    <property type="evidence" value="ECO:0007669"/>
    <property type="project" value="UniProtKB-EC"/>
</dbReference>
<dbReference type="InterPro" id="IPR029063">
    <property type="entry name" value="SAM-dependent_MTases_sf"/>
</dbReference>
<accession>A0ABV6DHD2</accession>
<feature type="domain" description="Methyltransferase" evidence="3">
    <location>
        <begin position="26"/>
        <end position="118"/>
    </location>
</feature>
<dbReference type="EC" id="2.1.1.64" evidence="4"/>
<keyword evidence="2 4" id="KW-0808">Transferase</keyword>
<evidence type="ECO:0000313" key="5">
    <source>
        <dbReference type="Proteomes" id="UP001589776"/>
    </source>
</evidence>
<dbReference type="InterPro" id="IPR041698">
    <property type="entry name" value="Methyltransf_25"/>
</dbReference>
<dbReference type="EMBL" id="JBHLWN010000025">
    <property type="protein sequence ID" value="MFC0212012.1"/>
    <property type="molecule type" value="Genomic_DNA"/>
</dbReference>
<organism evidence="4 5">
    <name type="scientific">Paenibacillus chartarius</name>
    <dbReference type="NCBI Taxonomy" id="747481"/>
    <lineage>
        <taxon>Bacteria</taxon>
        <taxon>Bacillati</taxon>
        <taxon>Bacillota</taxon>
        <taxon>Bacilli</taxon>
        <taxon>Bacillales</taxon>
        <taxon>Paenibacillaceae</taxon>
        <taxon>Paenibacillus</taxon>
    </lineage>
</organism>
<keyword evidence="5" id="KW-1185">Reference proteome</keyword>
<dbReference type="CDD" id="cd02440">
    <property type="entry name" value="AdoMet_MTases"/>
    <property type="match status" value="1"/>
</dbReference>
<name>A0ABV6DHD2_9BACL</name>
<dbReference type="Gene3D" id="3.40.50.150">
    <property type="entry name" value="Vaccinia Virus protein VP39"/>
    <property type="match status" value="1"/>
</dbReference>
<comment type="caution">
    <text evidence="4">The sequence shown here is derived from an EMBL/GenBank/DDBJ whole genome shotgun (WGS) entry which is preliminary data.</text>
</comment>
<evidence type="ECO:0000256" key="1">
    <source>
        <dbReference type="ARBA" id="ARBA00022603"/>
    </source>
</evidence>
<dbReference type="PANTHER" id="PTHR43861:SF1">
    <property type="entry name" value="TRANS-ACONITATE 2-METHYLTRANSFERASE"/>
    <property type="match status" value="1"/>
</dbReference>
<dbReference type="Proteomes" id="UP001589776">
    <property type="component" value="Unassembled WGS sequence"/>
</dbReference>
<evidence type="ECO:0000259" key="3">
    <source>
        <dbReference type="Pfam" id="PF13649"/>
    </source>
</evidence>
<sequence length="217" mass="24235">MESYWNHNTAFHKELVADAKTRGGRVLDIGCGDGLLLQRLAPYAEQVVGIDPDEQMVERARTRLASIPNVKIISGDFLAMPAPSQKELFSTVICVAALHHMELRTALLKMRQVLAPGGRLLIVGLAADKSFLDYFISGLLVLPVRIMDRLHGGMQDIGVRIAEPKDSFREIRLASREILPGAAIRRRFYYRYVLTWNKPIIDSSQSGSLCPKRVHDG</sequence>
<proteinExistence type="predicted"/>
<keyword evidence="1 4" id="KW-0489">Methyltransferase</keyword>
<dbReference type="GO" id="GO:0032259">
    <property type="term" value="P:methylation"/>
    <property type="evidence" value="ECO:0007669"/>
    <property type="project" value="UniProtKB-KW"/>
</dbReference>
<reference evidence="4 5" key="1">
    <citation type="submission" date="2024-09" db="EMBL/GenBank/DDBJ databases">
        <authorList>
            <person name="Sun Q."/>
            <person name="Mori K."/>
        </authorList>
    </citation>
    <scope>NUCLEOTIDE SEQUENCE [LARGE SCALE GENOMIC DNA]</scope>
    <source>
        <strain evidence="4 5">CCM 7759</strain>
    </source>
</reference>